<evidence type="ECO:0000313" key="9">
    <source>
        <dbReference type="EMBL" id="MBH8572400.1"/>
    </source>
</evidence>
<evidence type="ECO:0000256" key="7">
    <source>
        <dbReference type="HAMAP-Rule" id="MF_00210"/>
    </source>
</evidence>
<keyword evidence="10" id="KW-1185">Reference proteome</keyword>
<dbReference type="InterPro" id="IPR023193">
    <property type="entry name" value="EPSP_synthase_CS"/>
</dbReference>
<feature type="binding site" evidence="7">
    <location>
        <position position="96"/>
    </location>
    <ligand>
        <name>phosphoenolpyruvate</name>
        <dbReference type="ChEBI" id="CHEBI:58702"/>
    </ligand>
</feature>
<dbReference type="PANTHER" id="PTHR21090">
    <property type="entry name" value="AROM/DEHYDROQUINATE SYNTHASE"/>
    <property type="match status" value="1"/>
</dbReference>
<dbReference type="Proteomes" id="UP000662314">
    <property type="component" value="Unassembled WGS sequence"/>
</dbReference>
<dbReference type="InterPro" id="IPR006264">
    <property type="entry name" value="EPSP_synthase"/>
</dbReference>
<comment type="catalytic activity">
    <reaction evidence="6">
        <text>3-phosphoshikimate + phosphoenolpyruvate = 5-O-(1-carboxyvinyl)-3-phosphoshikimate + phosphate</text>
        <dbReference type="Rhea" id="RHEA:21256"/>
        <dbReference type="ChEBI" id="CHEBI:43474"/>
        <dbReference type="ChEBI" id="CHEBI:57701"/>
        <dbReference type="ChEBI" id="CHEBI:58702"/>
        <dbReference type="ChEBI" id="CHEBI:145989"/>
        <dbReference type="EC" id="2.5.1.19"/>
    </reaction>
    <physiologicalReaction direction="left-to-right" evidence="6">
        <dbReference type="Rhea" id="RHEA:21257"/>
    </physiologicalReaction>
</comment>
<dbReference type="GO" id="GO:0009073">
    <property type="term" value="P:aromatic amino acid family biosynthetic process"/>
    <property type="evidence" value="ECO:0007669"/>
    <property type="project" value="UniProtKB-KW"/>
</dbReference>
<feature type="active site" description="Proton acceptor" evidence="7">
    <location>
        <position position="314"/>
    </location>
</feature>
<feature type="domain" description="Enolpyruvate transferase" evidence="8">
    <location>
        <begin position="11"/>
        <end position="418"/>
    </location>
</feature>
<feature type="binding site" evidence="7">
    <location>
        <position position="411"/>
    </location>
    <ligand>
        <name>phosphoenolpyruvate</name>
        <dbReference type="ChEBI" id="CHEBI:58702"/>
    </ligand>
</feature>
<dbReference type="PANTHER" id="PTHR21090:SF5">
    <property type="entry name" value="PENTAFUNCTIONAL AROM POLYPEPTIDE"/>
    <property type="match status" value="1"/>
</dbReference>
<evidence type="ECO:0000256" key="6">
    <source>
        <dbReference type="ARBA" id="ARBA00044633"/>
    </source>
</evidence>
<feature type="binding site" evidence="7">
    <location>
        <position position="198"/>
    </location>
    <ligand>
        <name>3-phosphoshikimate</name>
        <dbReference type="ChEBI" id="CHEBI:145989"/>
    </ligand>
</feature>
<dbReference type="Pfam" id="PF00275">
    <property type="entry name" value="EPSP_synthase"/>
    <property type="match status" value="1"/>
</dbReference>
<evidence type="ECO:0000256" key="5">
    <source>
        <dbReference type="ARBA" id="ARBA00023141"/>
    </source>
</evidence>
<keyword evidence="4 7" id="KW-0808">Transferase</keyword>
<feature type="binding site" evidence="7">
    <location>
        <position position="124"/>
    </location>
    <ligand>
        <name>phosphoenolpyruvate</name>
        <dbReference type="ChEBI" id="CHEBI:58702"/>
    </ligand>
</feature>
<dbReference type="CDD" id="cd01556">
    <property type="entry name" value="EPSP_synthase"/>
    <property type="match status" value="1"/>
</dbReference>
<feature type="binding site" evidence="7">
    <location>
        <position position="23"/>
    </location>
    <ligand>
        <name>3-phosphoshikimate</name>
        <dbReference type="ChEBI" id="CHEBI:145989"/>
    </ligand>
</feature>
<evidence type="ECO:0000256" key="1">
    <source>
        <dbReference type="ARBA" id="ARBA00004811"/>
    </source>
</evidence>
<dbReference type="GO" id="GO:0009423">
    <property type="term" value="P:chorismate biosynthetic process"/>
    <property type="evidence" value="ECO:0007669"/>
    <property type="project" value="UniProtKB-UniRule"/>
</dbReference>
<dbReference type="InterPro" id="IPR013792">
    <property type="entry name" value="RNA3'P_cycl/enolpyr_Trfase_a/b"/>
</dbReference>
<name>A0A8J7HY69_9NOST</name>
<evidence type="ECO:0000256" key="4">
    <source>
        <dbReference type="ARBA" id="ARBA00022679"/>
    </source>
</evidence>
<feature type="binding site" evidence="7">
    <location>
        <position position="314"/>
    </location>
    <ligand>
        <name>3-phosphoshikimate</name>
        <dbReference type="ChEBI" id="CHEBI:145989"/>
    </ligand>
</feature>
<keyword evidence="3 7" id="KW-0028">Amino-acid biosynthesis</keyword>
<feature type="binding site" evidence="7">
    <location>
        <position position="172"/>
    </location>
    <ligand>
        <name>phosphoenolpyruvate</name>
        <dbReference type="ChEBI" id="CHEBI:58702"/>
    </ligand>
</feature>
<dbReference type="AlphaFoldDB" id="A0A8J7HY69"/>
<dbReference type="InterPro" id="IPR001986">
    <property type="entry name" value="Enolpyruvate_Tfrase_dom"/>
</dbReference>
<evidence type="ECO:0000259" key="8">
    <source>
        <dbReference type="Pfam" id="PF00275"/>
    </source>
</evidence>
<comment type="subcellular location">
    <subcellularLocation>
        <location evidence="7">Cytoplasm</location>
    </subcellularLocation>
</comment>
<feature type="binding site" evidence="7">
    <location>
        <position position="172"/>
    </location>
    <ligand>
        <name>3-phosphoshikimate</name>
        <dbReference type="ChEBI" id="CHEBI:145989"/>
    </ligand>
</feature>
<dbReference type="UniPathway" id="UPA00053">
    <property type="reaction ID" value="UER00089"/>
</dbReference>
<dbReference type="EMBL" id="JAECZA010000012">
    <property type="protein sequence ID" value="MBH8572400.1"/>
    <property type="molecule type" value="Genomic_DNA"/>
</dbReference>
<feature type="binding site" evidence="7">
    <location>
        <position position="24"/>
    </location>
    <ligand>
        <name>3-phosphoshikimate</name>
        <dbReference type="ChEBI" id="CHEBI:145989"/>
    </ligand>
</feature>
<keyword evidence="5 7" id="KW-0057">Aromatic amino acid biosynthesis</keyword>
<accession>A0A8J7HY69</accession>
<dbReference type="PIRSF" id="PIRSF000505">
    <property type="entry name" value="EPSPS"/>
    <property type="match status" value="1"/>
</dbReference>
<dbReference type="InterPro" id="IPR036968">
    <property type="entry name" value="Enolpyruvate_Tfrase_sf"/>
</dbReference>
<reference evidence="9 10" key="1">
    <citation type="journal article" date="2021" name="Int. J. Syst. Evol. Microbiol.">
        <title>Amazonocrinis nigriterrae gen. nov., sp. nov., Atlanticothrix silvestris gen. nov., sp. nov. and Dendronalium phyllosphericum gen. nov., sp. nov., nostocacean cyanobacteria from Brazilian environments.</title>
        <authorList>
            <person name="Alvarenga D.O."/>
            <person name="Andreote A.P.D."/>
            <person name="Branco L.H.Z."/>
            <person name="Delbaje E."/>
            <person name="Cruz R.B."/>
            <person name="Varani A.M."/>
            <person name="Fiore M.F."/>
        </authorList>
    </citation>
    <scope>NUCLEOTIDE SEQUENCE [LARGE SCALE GENOMIC DNA]</scope>
    <source>
        <strain evidence="9 10">CENA369</strain>
    </source>
</reference>
<feature type="binding site" evidence="7">
    <location>
        <position position="23"/>
    </location>
    <ligand>
        <name>phosphoenolpyruvate</name>
        <dbReference type="ChEBI" id="CHEBI:58702"/>
    </ligand>
</feature>
<proteinExistence type="inferred from homology"/>
<dbReference type="GO" id="GO:0003866">
    <property type="term" value="F:3-phosphoshikimate 1-carboxyvinyltransferase activity"/>
    <property type="evidence" value="ECO:0007669"/>
    <property type="project" value="UniProtKB-UniRule"/>
</dbReference>
<feature type="binding site" evidence="7">
    <location>
        <position position="386"/>
    </location>
    <ligand>
        <name>phosphoenolpyruvate</name>
        <dbReference type="ChEBI" id="CHEBI:58702"/>
    </ligand>
</feature>
<dbReference type="GO" id="GO:0005737">
    <property type="term" value="C:cytoplasm"/>
    <property type="evidence" value="ECO:0007669"/>
    <property type="project" value="UniProtKB-SubCell"/>
</dbReference>
<dbReference type="HAMAP" id="MF_00210">
    <property type="entry name" value="EPSP_synth"/>
    <property type="match status" value="1"/>
</dbReference>
<feature type="binding site" evidence="7">
    <location>
        <position position="171"/>
    </location>
    <ligand>
        <name>3-phosphoshikimate</name>
        <dbReference type="ChEBI" id="CHEBI:145989"/>
    </ligand>
</feature>
<dbReference type="Gene3D" id="3.65.10.10">
    <property type="entry name" value="Enolpyruvate transferase domain"/>
    <property type="match status" value="2"/>
</dbReference>
<evidence type="ECO:0000256" key="2">
    <source>
        <dbReference type="ARBA" id="ARBA00009948"/>
    </source>
</evidence>
<feature type="binding site" evidence="7">
    <location>
        <position position="28"/>
    </location>
    <ligand>
        <name>3-phosphoshikimate</name>
        <dbReference type="ChEBI" id="CHEBI:145989"/>
    </ligand>
</feature>
<dbReference type="NCBIfam" id="TIGR01356">
    <property type="entry name" value="aroA"/>
    <property type="match status" value="1"/>
</dbReference>
<protein>
    <recommendedName>
        <fullName evidence="7">3-phosphoshikimate 1-carboxyvinyltransferase</fullName>
        <ecNumber evidence="7">2.5.1.19</ecNumber>
    </recommendedName>
    <alternativeName>
        <fullName evidence="7">5-enolpyruvylshikimate-3-phosphate synthase</fullName>
        <shortName evidence="7">EPSP synthase</shortName>
        <shortName evidence="7">EPSPS</shortName>
    </alternativeName>
</protein>
<comment type="similarity">
    <text evidence="2 7">Belongs to the EPSP synthase family.</text>
</comment>
<dbReference type="PROSITE" id="PS00885">
    <property type="entry name" value="EPSP_SYNTHASE_2"/>
    <property type="match status" value="1"/>
</dbReference>
<dbReference type="GO" id="GO:0008652">
    <property type="term" value="P:amino acid biosynthetic process"/>
    <property type="evidence" value="ECO:0007669"/>
    <property type="project" value="UniProtKB-KW"/>
</dbReference>
<dbReference type="EC" id="2.5.1.19" evidence="7"/>
<comment type="caution">
    <text evidence="7">Lacks conserved residue(s) required for the propagation of feature annotation.</text>
</comment>
<dbReference type="PROSITE" id="PS00104">
    <property type="entry name" value="EPSP_SYNTHASE_1"/>
    <property type="match status" value="1"/>
</dbReference>
<feature type="binding site" evidence="7">
    <location>
        <position position="345"/>
    </location>
    <ligand>
        <name>phosphoenolpyruvate</name>
        <dbReference type="ChEBI" id="CHEBI:58702"/>
    </ligand>
</feature>
<evidence type="ECO:0000313" key="10">
    <source>
        <dbReference type="Proteomes" id="UP000662314"/>
    </source>
</evidence>
<evidence type="ECO:0000256" key="3">
    <source>
        <dbReference type="ARBA" id="ARBA00022605"/>
    </source>
</evidence>
<keyword evidence="7" id="KW-0963">Cytoplasm</keyword>
<sequence length="426" mass="46851">MDTIAIPALNRPVNATVEIPGSKSLTNRALLVAALAQGNSILENALFSEDSKYFVKCLEQLGISITLNPNLANIEVMGRGGDIPTKQADLFVGLAGTAARFISALVALGNGEYCLDGVPRMRERPMGDLLKVLQMGGATVNFEGNPGFMPYTIYSQQFSGGHFRLKSNQTSQQLSALLMIAPYAKQDTIIEVDGTLVSQSYVKMTCRLMADFGVQVLQTNENQFQIKAGQHYQPQHYNVEPDASNASYFFAAAAVTGGRVRVNNLTKQSCQGDILWLNVLEQMGCQIYEGDNYTEVIGPKQLQGIDIDMNDISDLVQTLGAIAPFASSPVIIRNVEHIRYKETERIQAVVTELRRLGVKVEEFVDGLKIDPSSVTPSLIETYQDHRMAMAFAITGLKVPEVVIKDPDCTAKTFPDFFARFFQMLEQ</sequence>
<dbReference type="RefSeq" id="WP_214431224.1">
    <property type="nucleotide sequence ID" value="NZ_CAWPUQ010000024.1"/>
</dbReference>
<organism evidence="9 10">
    <name type="scientific">Dendronalium phyllosphericum CENA369</name>
    <dbReference type="NCBI Taxonomy" id="1725256"/>
    <lineage>
        <taxon>Bacteria</taxon>
        <taxon>Bacillati</taxon>
        <taxon>Cyanobacteriota</taxon>
        <taxon>Cyanophyceae</taxon>
        <taxon>Nostocales</taxon>
        <taxon>Nostocaceae</taxon>
        <taxon>Dendronalium</taxon>
        <taxon>Dendronalium phyllosphericum</taxon>
    </lineage>
</organism>
<comment type="caution">
    <text evidence="9">The sequence shown here is derived from an EMBL/GenBank/DDBJ whole genome shotgun (WGS) entry which is preliminary data.</text>
</comment>
<feature type="binding site" evidence="7">
    <location>
        <position position="341"/>
    </location>
    <ligand>
        <name>3-phosphoshikimate</name>
        <dbReference type="ChEBI" id="CHEBI:145989"/>
    </ligand>
</feature>
<comment type="pathway">
    <text evidence="1 7">Metabolic intermediate biosynthesis; chorismate biosynthesis; chorismate from D-erythrose 4-phosphate and phosphoenolpyruvate: step 6/7.</text>
</comment>
<feature type="binding site" evidence="7">
    <location>
        <position position="170"/>
    </location>
    <ligand>
        <name>3-phosphoshikimate</name>
        <dbReference type="ChEBI" id="CHEBI:145989"/>
    </ligand>
</feature>
<gene>
    <name evidence="7 9" type="primary">aroA</name>
    <name evidence="9" type="ORF">I8752_04995</name>
</gene>
<dbReference type="SUPFAM" id="SSF55205">
    <property type="entry name" value="EPT/RTPC-like"/>
    <property type="match status" value="1"/>
</dbReference>
<comment type="subunit">
    <text evidence="7">Monomer.</text>
</comment>
<comment type="function">
    <text evidence="7">Catalyzes the transfer of the enolpyruvyl moiety of phosphoenolpyruvate (PEP) to the 5-hydroxyl of shikimate-3-phosphate (S3P) to produce enolpyruvyl shikimate-3-phosphate and inorganic phosphate.</text>
</comment>